<evidence type="ECO:0000313" key="3">
    <source>
        <dbReference type="EMBL" id="PTX61699.1"/>
    </source>
</evidence>
<sequence>MKDSTQQEIVINDIFEVEVELKIEITEKQTTKKTIQHSKFHKMTLEICANSYQSAIQAETAGAQRVELCSELAVGGITPSFGLLKKVMNTLSIPVHVLIRPRSGDFTYSDAEFDIMKTNIELCKELGCAGIVSGVLHDDFTIDLKRTQELIQLSKPLSFTFHRAFDWTPNPKKAIKEIISLNVNRVLTSGQAIAAEKGITLLKELKEIANNNLIVMPGGGINPENAMLFKEHGFTEIHCSATQSHQMIPTPKISMNSQKLLSDTHIAVSDAQKIKQLLERIQTKND</sequence>
<proteinExistence type="inferred from homology"/>
<dbReference type="Pfam" id="PF03932">
    <property type="entry name" value="CutC"/>
    <property type="match status" value="1"/>
</dbReference>
<reference evidence="3 4" key="1">
    <citation type="submission" date="2018-04" db="EMBL/GenBank/DDBJ databases">
        <title>Genomic Encyclopedia of Archaeal and Bacterial Type Strains, Phase II (KMG-II): from individual species to whole genera.</title>
        <authorList>
            <person name="Goeker M."/>
        </authorList>
    </citation>
    <scope>NUCLEOTIDE SEQUENCE [LARGE SCALE GENOMIC DNA]</scope>
    <source>
        <strain evidence="3 4">DSM 25731</strain>
    </source>
</reference>
<dbReference type="GO" id="GO:0005737">
    <property type="term" value="C:cytoplasm"/>
    <property type="evidence" value="ECO:0007669"/>
    <property type="project" value="UniProtKB-SubCell"/>
</dbReference>
<evidence type="ECO:0000313" key="4">
    <source>
        <dbReference type="Proteomes" id="UP000244090"/>
    </source>
</evidence>
<dbReference type="InterPro" id="IPR036822">
    <property type="entry name" value="CutC-like_dom_sf"/>
</dbReference>
<dbReference type="Proteomes" id="UP000244090">
    <property type="component" value="Unassembled WGS sequence"/>
</dbReference>
<dbReference type="GO" id="GO:0005507">
    <property type="term" value="F:copper ion binding"/>
    <property type="evidence" value="ECO:0007669"/>
    <property type="project" value="TreeGrafter"/>
</dbReference>
<gene>
    <name evidence="2" type="primary">cutC</name>
    <name evidence="3" type="ORF">C8N46_104343</name>
</gene>
<dbReference type="EMBL" id="QBKT01000004">
    <property type="protein sequence ID" value="PTX61699.1"/>
    <property type="molecule type" value="Genomic_DNA"/>
</dbReference>
<organism evidence="3 4">
    <name type="scientific">Kordia periserrulae</name>
    <dbReference type="NCBI Taxonomy" id="701523"/>
    <lineage>
        <taxon>Bacteria</taxon>
        <taxon>Pseudomonadati</taxon>
        <taxon>Bacteroidota</taxon>
        <taxon>Flavobacteriia</taxon>
        <taxon>Flavobacteriales</taxon>
        <taxon>Flavobacteriaceae</taxon>
        <taxon>Kordia</taxon>
    </lineage>
</organism>
<dbReference type="PANTHER" id="PTHR12598">
    <property type="entry name" value="COPPER HOMEOSTASIS PROTEIN CUTC"/>
    <property type="match status" value="1"/>
</dbReference>
<keyword evidence="2" id="KW-0963">Cytoplasm</keyword>
<dbReference type="AlphaFoldDB" id="A0A2T6C051"/>
<protein>
    <recommendedName>
        <fullName evidence="2">PF03932 family protein CutC</fullName>
    </recommendedName>
</protein>
<evidence type="ECO:0000256" key="2">
    <source>
        <dbReference type="HAMAP-Rule" id="MF_00795"/>
    </source>
</evidence>
<comment type="subcellular location">
    <subcellularLocation>
        <location evidence="2">Cytoplasm</location>
    </subcellularLocation>
</comment>
<comment type="similarity">
    <text evidence="1 2">Belongs to the CutC family.</text>
</comment>
<dbReference type="SUPFAM" id="SSF110395">
    <property type="entry name" value="CutC-like"/>
    <property type="match status" value="1"/>
</dbReference>
<dbReference type="Gene3D" id="3.20.20.380">
    <property type="entry name" value="Copper homeostasis (CutC) domain"/>
    <property type="match status" value="1"/>
</dbReference>
<comment type="caution">
    <text evidence="3">The sequence shown here is derived from an EMBL/GenBank/DDBJ whole genome shotgun (WGS) entry which is preliminary data.</text>
</comment>
<dbReference type="PANTHER" id="PTHR12598:SF0">
    <property type="entry name" value="COPPER HOMEOSTASIS PROTEIN CUTC HOMOLOG"/>
    <property type="match status" value="1"/>
</dbReference>
<keyword evidence="4" id="KW-1185">Reference proteome</keyword>
<comment type="caution">
    <text evidence="2">Once thought to be involved in copper homeostasis, experiments in E.coli have shown this is not the case.</text>
</comment>
<accession>A0A2T6C051</accession>
<dbReference type="FunFam" id="3.20.20.380:FF:000001">
    <property type="entry name" value="Copper homeostasis protein CutC"/>
    <property type="match status" value="1"/>
</dbReference>
<evidence type="ECO:0000256" key="1">
    <source>
        <dbReference type="ARBA" id="ARBA00007768"/>
    </source>
</evidence>
<name>A0A2T6C051_9FLAO</name>
<dbReference type="InterPro" id="IPR005627">
    <property type="entry name" value="CutC-like"/>
</dbReference>
<dbReference type="HAMAP" id="MF_00795">
    <property type="entry name" value="CutC"/>
    <property type="match status" value="1"/>
</dbReference>